<evidence type="ECO:0000313" key="4">
    <source>
        <dbReference type="EMBL" id="PWY89200.1"/>
    </source>
</evidence>
<dbReference type="GeneID" id="37067446"/>
<dbReference type="Proteomes" id="UP000247233">
    <property type="component" value="Unassembled WGS sequence"/>
</dbReference>
<keyword evidence="5" id="KW-1185">Reference proteome</keyword>
<proteinExistence type="predicted"/>
<dbReference type="RefSeq" id="XP_025402387.1">
    <property type="nucleotide sequence ID" value="XM_025545209.1"/>
</dbReference>
<keyword evidence="2" id="KW-0812">Transmembrane</keyword>
<reference evidence="4 5" key="1">
    <citation type="submission" date="2016-12" db="EMBL/GenBank/DDBJ databases">
        <title>The genomes of Aspergillus section Nigri reveals drivers in fungal speciation.</title>
        <authorList>
            <consortium name="DOE Joint Genome Institute"/>
            <person name="Vesth T.C."/>
            <person name="Nybo J."/>
            <person name="Theobald S."/>
            <person name="Brandl J."/>
            <person name="Frisvad J.C."/>
            <person name="Nielsen K.F."/>
            <person name="Lyhne E.K."/>
            <person name="Kogle M.E."/>
            <person name="Kuo A."/>
            <person name="Riley R."/>
            <person name="Clum A."/>
            <person name="Nolan M."/>
            <person name="Lipzen A."/>
            <person name="Salamov A."/>
            <person name="Henrissat B."/>
            <person name="Wiebenga A."/>
            <person name="De Vries R.P."/>
            <person name="Grigoriev I.V."/>
            <person name="Mortensen U.H."/>
            <person name="Andersen M.R."/>
            <person name="Baker S.E."/>
        </authorList>
    </citation>
    <scope>NUCLEOTIDE SEQUENCE [LARGE SCALE GENOMIC DNA]</scope>
    <source>
        <strain evidence="4 5">CBS 117.55</strain>
    </source>
</reference>
<dbReference type="NCBIfam" id="NF033635">
    <property type="entry name" value="SLATT_fungal"/>
    <property type="match status" value="1"/>
</dbReference>
<evidence type="ECO:0000313" key="5">
    <source>
        <dbReference type="Proteomes" id="UP000247233"/>
    </source>
</evidence>
<evidence type="ECO:0000256" key="1">
    <source>
        <dbReference type="SAM" id="MobiDB-lite"/>
    </source>
</evidence>
<sequence>MAGRPGLPRRLLPAALDREEQGLPAMAMAMSMPHPLPQAYTHQSNPPRDIPYPHESPTHPPPPPTNKLLIFRALTGIDHVPALTLPETHPTSYSSSSSPESDLARPAPNIGIYTRVIRAEHTAASRYRFFGILINVCLGVQMIVAATLTVLGAARGPHAAITVFGAINTIGAAVLTYLKGSGLPNRLKHDQNLWRGVREYIEQRERELCLDGSELDVLVEVQVIEGLYEG</sequence>
<dbReference type="PANTHER" id="PTHR38793:SF3">
    <property type="entry name" value="SMODS AND SLOG-ASSOCIATING 2TM EFFECTOR DOMAIN-CONTAINING PROTEIN"/>
    <property type="match status" value="1"/>
</dbReference>
<feature type="transmembrane region" description="Helical" evidence="2">
    <location>
        <begin position="129"/>
        <end position="153"/>
    </location>
</feature>
<dbReference type="AlphaFoldDB" id="A0A317WYC2"/>
<dbReference type="EMBL" id="MSFL01000004">
    <property type="protein sequence ID" value="PWY89200.1"/>
    <property type="molecule type" value="Genomic_DNA"/>
</dbReference>
<accession>A0A317WYC2</accession>
<name>A0A317WYC2_9EURO</name>
<dbReference type="Pfam" id="PF18142">
    <property type="entry name" value="SLATT_fungal"/>
    <property type="match status" value="1"/>
</dbReference>
<gene>
    <name evidence="4" type="ORF">BO70DRAFT_377608</name>
</gene>
<protein>
    <recommendedName>
        <fullName evidence="3">SMODS and SLOG-associating 2TM effector domain-containing protein</fullName>
    </recommendedName>
</protein>
<keyword evidence="2" id="KW-1133">Transmembrane helix</keyword>
<dbReference type="InterPro" id="IPR041622">
    <property type="entry name" value="SLATT_fungi"/>
</dbReference>
<feature type="domain" description="SMODS and SLOG-associating 2TM effector" evidence="3">
    <location>
        <begin position="115"/>
        <end position="229"/>
    </location>
</feature>
<evidence type="ECO:0000256" key="2">
    <source>
        <dbReference type="SAM" id="Phobius"/>
    </source>
</evidence>
<dbReference type="PANTHER" id="PTHR38793">
    <property type="entry name" value="SLATT_FUNGAL DOMAIN-CONTAINING PROTEIN-RELATED"/>
    <property type="match status" value="1"/>
</dbReference>
<evidence type="ECO:0000259" key="3">
    <source>
        <dbReference type="Pfam" id="PF18142"/>
    </source>
</evidence>
<feature type="transmembrane region" description="Helical" evidence="2">
    <location>
        <begin position="159"/>
        <end position="178"/>
    </location>
</feature>
<organism evidence="4 5">
    <name type="scientific">Aspergillus heteromorphus CBS 117.55</name>
    <dbReference type="NCBI Taxonomy" id="1448321"/>
    <lineage>
        <taxon>Eukaryota</taxon>
        <taxon>Fungi</taxon>
        <taxon>Dikarya</taxon>
        <taxon>Ascomycota</taxon>
        <taxon>Pezizomycotina</taxon>
        <taxon>Eurotiomycetes</taxon>
        <taxon>Eurotiomycetidae</taxon>
        <taxon>Eurotiales</taxon>
        <taxon>Aspergillaceae</taxon>
        <taxon>Aspergillus</taxon>
        <taxon>Aspergillus subgen. Circumdati</taxon>
    </lineage>
</organism>
<dbReference type="VEuPathDB" id="FungiDB:BO70DRAFT_377608"/>
<comment type="caution">
    <text evidence="4">The sequence shown here is derived from an EMBL/GenBank/DDBJ whole genome shotgun (WGS) entry which is preliminary data.</text>
</comment>
<feature type="region of interest" description="Disordered" evidence="1">
    <location>
        <begin position="35"/>
        <end position="67"/>
    </location>
</feature>
<keyword evidence="2" id="KW-0472">Membrane</keyword>
<dbReference type="OrthoDB" id="4472872at2759"/>